<keyword evidence="1" id="KW-0812">Transmembrane</keyword>
<evidence type="ECO:0000256" key="1">
    <source>
        <dbReference type="SAM" id="Phobius"/>
    </source>
</evidence>
<accession>A0ABS6SCF9</accession>
<feature type="transmembrane region" description="Helical" evidence="1">
    <location>
        <begin position="229"/>
        <end position="249"/>
    </location>
</feature>
<feature type="chain" id="PRO_5045796633" evidence="2">
    <location>
        <begin position="21"/>
        <end position="255"/>
    </location>
</feature>
<dbReference type="EMBL" id="JAGSPA010000001">
    <property type="protein sequence ID" value="MBV7255601.1"/>
    <property type="molecule type" value="Genomic_DNA"/>
</dbReference>
<keyword evidence="2" id="KW-0732">Signal</keyword>
<dbReference type="Proteomes" id="UP000722336">
    <property type="component" value="Unassembled WGS sequence"/>
</dbReference>
<dbReference type="NCBIfam" id="TIGR02595">
    <property type="entry name" value="PEP_CTERM"/>
    <property type="match status" value="1"/>
</dbReference>
<keyword evidence="1" id="KW-1133">Transmembrane helix</keyword>
<feature type="signal peptide" evidence="2">
    <location>
        <begin position="1"/>
        <end position="20"/>
    </location>
</feature>
<gene>
    <name evidence="4" type="ORF">KCG44_02245</name>
</gene>
<evidence type="ECO:0000313" key="5">
    <source>
        <dbReference type="Proteomes" id="UP000722336"/>
    </source>
</evidence>
<evidence type="ECO:0000256" key="2">
    <source>
        <dbReference type="SAM" id="SignalP"/>
    </source>
</evidence>
<keyword evidence="1" id="KW-0472">Membrane</keyword>
<evidence type="ECO:0000313" key="4">
    <source>
        <dbReference type="EMBL" id="MBV7255601.1"/>
    </source>
</evidence>
<organism evidence="4 5">
    <name type="scientific">Pacificimonas pallii</name>
    <dbReference type="NCBI Taxonomy" id="2827236"/>
    <lineage>
        <taxon>Bacteria</taxon>
        <taxon>Pseudomonadati</taxon>
        <taxon>Pseudomonadota</taxon>
        <taxon>Alphaproteobacteria</taxon>
        <taxon>Sphingomonadales</taxon>
        <taxon>Sphingosinicellaceae</taxon>
        <taxon>Pacificimonas</taxon>
    </lineage>
</organism>
<dbReference type="Pfam" id="PF07589">
    <property type="entry name" value="PEP-CTERM"/>
    <property type="match status" value="1"/>
</dbReference>
<feature type="domain" description="Ice-binding protein C-terminal" evidence="3">
    <location>
        <begin position="230"/>
        <end position="252"/>
    </location>
</feature>
<protein>
    <submittedName>
        <fullName evidence="4">PEP-CTERM sorting domain-containing protein</fullName>
    </submittedName>
</protein>
<comment type="caution">
    <text evidence="4">The sequence shown here is derived from an EMBL/GenBank/DDBJ whole genome shotgun (WGS) entry which is preliminary data.</text>
</comment>
<keyword evidence="5" id="KW-1185">Reference proteome</keyword>
<proteinExistence type="predicted"/>
<name>A0ABS6SCF9_9SPHN</name>
<dbReference type="InterPro" id="IPR013424">
    <property type="entry name" value="Ice-binding_C"/>
</dbReference>
<reference evidence="4 5" key="1">
    <citation type="submission" date="2021-04" db="EMBL/GenBank/DDBJ databases">
        <authorList>
            <person name="Pira H."/>
            <person name="Risdian C."/>
            <person name="Wink J."/>
        </authorList>
    </citation>
    <scope>NUCLEOTIDE SEQUENCE [LARGE SCALE GENOMIC DNA]</scope>
    <source>
        <strain evidence="4 5">WHA3</strain>
    </source>
</reference>
<dbReference type="RefSeq" id="WP_218443944.1">
    <property type="nucleotide sequence ID" value="NZ_JAGSPA010000001.1"/>
</dbReference>
<evidence type="ECO:0000259" key="3">
    <source>
        <dbReference type="Pfam" id="PF07589"/>
    </source>
</evidence>
<sequence>MRLTTTTIAAMAFLAAPVSATLYFSEDGNSEGLYVLDTDTGAATNVGTSGVTGSTVGLAPGADNDSLFGTIWADTADINADGSGSTVVGDASAEGMAYDPVTNTLWGAINGSFFTIDTGNFDTKSSLASPGQDVEGLAYDGAGGVFGLADGGDLLRYDIFADIWSPIGNTGVNFDQAGLAYDMATGNLYAKGDQDSFLYLIDALTASITEIGDTGISNGGGLAFVSDAVAVPAPAAIALFGLGLAGLGLRRRKTA</sequence>